<sequence>MLPVTNFDDALYGWYEELDDALWTTLPDQNVLSWWMRASVPVSALQWLTTGYPVLAPYYPASAVNGLMDPTAPYMGYWWP</sequence>
<dbReference type="Proteomes" id="UP000829401">
    <property type="component" value="Chromosome"/>
</dbReference>
<accession>T0C804</accession>
<reference evidence="2" key="1">
    <citation type="journal article" date="2022" name="G3 (Bethesda)">
        <title>Unveiling the complete genome sequence of Alicyclobacillus acidoterrestris DSM 3922T, a taint-producing strain.</title>
        <authorList>
            <person name="Leonardo I.C."/>
            <person name="Barreto Crespo M.T."/>
            <person name="Gaspar F.B."/>
        </authorList>
    </citation>
    <scope>NUCLEOTIDE SEQUENCE [LARGE SCALE GENOMIC DNA]</scope>
    <source>
        <strain evidence="2">DSM 3922</strain>
    </source>
</reference>
<organism evidence="1 2">
    <name type="scientific">Alicyclobacillus acidoterrestris (strain ATCC 49025 / DSM 3922 / CIP 106132 / NCIMB 13137 / GD3B)</name>
    <dbReference type="NCBI Taxonomy" id="1356854"/>
    <lineage>
        <taxon>Bacteria</taxon>
        <taxon>Bacillati</taxon>
        <taxon>Bacillota</taxon>
        <taxon>Bacilli</taxon>
        <taxon>Bacillales</taxon>
        <taxon>Alicyclobacillaceae</taxon>
        <taxon>Alicyclobacillus</taxon>
    </lineage>
</organism>
<keyword evidence="2" id="KW-1185">Reference proteome</keyword>
<dbReference type="RefSeq" id="WP_021295765.1">
    <property type="nucleotide sequence ID" value="NZ_AURB01000101.1"/>
</dbReference>
<protein>
    <submittedName>
        <fullName evidence="1">Uncharacterized protein</fullName>
    </submittedName>
</protein>
<dbReference type="AlphaFoldDB" id="T0C804"/>
<evidence type="ECO:0000313" key="1">
    <source>
        <dbReference type="EMBL" id="UNO47570.1"/>
    </source>
</evidence>
<proteinExistence type="predicted"/>
<dbReference type="STRING" id="1356854.N007_04205"/>
<dbReference type="EMBL" id="CP080467">
    <property type="protein sequence ID" value="UNO47570.1"/>
    <property type="molecule type" value="Genomic_DNA"/>
</dbReference>
<dbReference type="KEGG" id="aaco:K1I37_12765"/>
<evidence type="ECO:0000313" key="2">
    <source>
        <dbReference type="Proteomes" id="UP000829401"/>
    </source>
</evidence>
<accession>A0A9E6ZNP4</accession>
<gene>
    <name evidence="1" type="ORF">K1I37_12765</name>
</gene>
<name>T0C804_ALIAG</name>